<comment type="caution">
    <text evidence="6">The sequence shown here is derived from an EMBL/GenBank/DDBJ whole genome shotgun (WGS) entry which is preliminary data.</text>
</comment>
<feature type="domain" description="Alpha-L-rhamnosidase concanavalin-like" evidence="1">
    <location>
        <begin position="455"/>
        <end position="534"/>
    </location>
</feature>
<dbReference type="EMBL" id="JACHXW010000010">
    <property type="protein sequence ID" value="MBB3153400.1"/>
    <property type="molecule type" value="Genomic_DNA"/>
</dbReference>
<name>A0A7W5GB43_9BACL</name>
<dbReference type="Pfam" id="PF21557">
    <property type="entry name" value="RhaB_D2"/>
    <property type="match status" value="1"/>
</dbReference>
<evidence type="ECO:0000259" key="1">
    <source>
        <dbReference type="Pfam" id="PF05592"/>
    </source>
</evidence>
<feature type="domain" description="Alpha-L-rhamnosidase C-terminal" evidence="4">
    <location>
        <begin position="897"/>
        <end position="971"/>
    </location>
</feature>
<dbReference type="GO" id="GO:0005975">
    <property type="term" value="P:carbohydrate metabolic process"/>
    <property type="evidence" value="ECO:0007669"/>
    <property type="project" value="InterPro"/>
</dbReference>
<evidence type="ECO:0008006" key="8">
    <source>
        <dbReference type="Google" id="ProtNLM"/>
    </source>
</evidence>
<dbReference type="PANTHER" id="PTHR34987">
    <property type="entry name" value="C, PUTATIVE (AFU_ORTHOLOGUE AFUA_3G02880)-RELATED"/>
    <property type="match status" value="1"/>
</dbReference>
<dbReference type="SUPFAM" id="SSF49785">
    <property type="entry name" value="Galactose-binding domain-like"/>
    <property type="match status" value="1"/>
</dbReference>
<dbReference type="InterPro" id="IPR048653">
    <property type="entry name" value="RhaB_D2"/>
</dbReference>
<dbReference type="PANTHER" id="PTHR34987:SF2">
    <property type="entry name" value="B, PUTATIVE (AFU_ORTHOLOGUE AFUA_7G05040)-RELATED"/>
    <property type="match status" value="1"/>
</dbReference>
<dbReference type="AlphaFoldDB" id="A0A7W5GB43"/>
<feature type="domain" description="Alpha-L-rhamnosidase six-hairpin glycosidase" evidence="3">
    <location>
        <begin position="554"/>
        <end position="894"/>
    </location>
</feature>
<feature type="domain" description="Alpha-L-rhamnosidase" evidence="5">
    <location>
        <begin position="230"/>
        <end position="408"/>
    </location>
</feature>
<dbReference type="Gene3D" id="2.60.120.260">
    <property type="entry name" value="Galactose-binding domain-like"/>
    <property type="match status" value="3"/>
</dbReference>
<accession>A0A7W5GB43</accession>
<feature type="domain" description="Bacterial alpha-L-rhamnosidase N-terminal" evidence="2">
    <location>
        <begin position="46"/>
        <end position="184"/>
    </location>
</feature>
<protein>
    <recommendedName>
        <fullName evidence="8">Alpha-L-rhamnosidase</fullName>
    </recommendedName>
</protein>
<dbReference type="Proteomes" id="UP000518605">
    <property type="component" value="Unassembled WGS sequence"/>
</dbReference>
<reference evidence="6 7" key="1">
    <citation type="submission" date="2020-08" db="EMBL/GenBank/DDBJ databases">
        <title>Genomic Encyclopedia of Type Strains, Phase III (KMG-III): the genomes of soil and plant-associated and newly described type strains.</title>
        <authorList>
            <person name="Whitman W."/>
        </authorList>
    </citation>
    <scope>NUCLEOTIDE SEQUENCE [LARGE SCALE GENOMIC DNA]</scope>
    <source>
        <strain evidence="6 7">CECT 8234</strain>
    </source>
</reference>
<dbReference type="SUPFAM" id="SSF48208">
    <property type="entry name" value="Six-hairpin glycosidases"/>
    <property type="match status" value="1"/>
</dbReference>
<dbReference type="InterPro" id="IPR035398">
    <property type="entry name" value="Bac_rhamnosid_C"/>
</dbReference>
<dbReference type="Gene3D" id="2.60.420.10">
    <property type="entry name" value="Maltose phosphorylase, domain 3"/>
    <property type="match status" value="1"/>
</dbReference>
<dbReference type="Gene3D" id="1.50.10.10">
    <property type="match status" value="1"/>
</dbReference>
<sequence>MVNRNWNASWIWGGEEESPRNEWRCFRKSFVPPQSAEGTAEQIPTVLRISADSRYVLYINGKQIGRGPVRSWTVEQFYDCYDIGHLLIPGQTNTIAVFVLHFGVSTFYYLRGRGGLLVQIDSLQESGAEMLLATDDAWKTSIHEGHHTRAPRMSCQQGFSEYVNAGLWPDHWIENGFDDQSWEKPCVIGEVGVGPWVSLKERDIPLLAEYPLYPSRIVSMNSVRSFTLSTAIDMRNHMVAGSENHANVVGFTGYAATILRAEEETGIILGLPFAGECVGSVSLNGNKLSEELFTGTMPERYASVKLMKGDNLLLIDVSGRMHTGKLHVSLYSESAIAWRSPLLAEEVGQQESKSPFISIGPFDSTFYLDHQTTREIDFEDKTYKEVIEKVAAVEDLAAYSDFIHEIDERYVSEADVFGLSVWKKESNPHPVPAALQHAVIPNAEAGIVPIYPGFDTELVIDFGKELTGYLSFEVEAEAGTILDFYGFEYMTEDYRQDTFGLDNTLRYVCREGRQQYVSPIRRGLRYLMLTVREAGRSVKLINVHYMANHYPIAEIGSFQCSDPLLNDIWEISRHTTKLCMEDTFVDCPAYEQVFWVGDSRNEALVSNYLFGVNDIVKRCLRLVPGSKDQTPLFADQVPSGWSSVIPNWTFFWAMACREYVEQTGDMDFAAEMYPHIRFTLEHYLKEINEEGLLAIKGWNLLDWSPIDQPNDGIVTHQNCFLVKTLRVAAEMAVFANDPNGHHRFTEAANLLQAAINHHLWSEEQSAYLDCVHVDGRRSDIFSVQTQVVAYLTGVAQADRSDIVESYLEEAPEHFVQIGSPFMSFFYYEALSKSGRNTAIVDDIRLNFGQMIEHDATTCWEMYPNFTENRANPNMLTRSHCHAWSAAPAYFLGHEVLGIRIAAIGWSEVDIRPEPSGLSWAKGSVPLPDAGRIDVSWKLLGDETIEIFVQYPESVKINIRIPEGYRGVIREKKLLV</sequence>
<proteinExistence type="predicted"/>
<evidence type="ECO:0000259" key="2">
    <source>
        <dbReference type="Pfam" id="PF08531"/>
    </source>
</evidence>
<dbReference type="Pfam" id="PF05592">
    <property type="entry name" value="Bac_rhamnosid"/>
    <property type="match status" value="1"/>
</dbReference>
<dbReference type="InterPro" id="IPR012341">
    <property type="entry name" value="6hp_glycosidase-like_sf"/>
</dbReference>
<dbReference type="InterPro" id="IPR008979">
    <property type="entry name" value="Galactose-bd-like_sf"/>
</dbReference>
<dbReference type="Pfam" id="PF17390">
    <property type="entry name" value="Bac_rhamnosid_C"/>
    <property type="match status" value="1"/>
</dbReference>
<organism evidence="6 7">
    <name type="scientific">Paenibacillus endophyticus</name>
    <dbReference type="NCBI Taxonomy" id="1294268"/>
    <lineage>
        <taxon>Bacteria</taxon>
        <taxon>Bacillati</taxon>
        <taxon>Bacillota</taxon>
        <taxon>Bacilli</taxon>
        <taxon>Bacillales</taxon>
        <taxon>Paenibacillaceae</taxon>
        <taxon>Paenibacillus</taxon>
    </lineage>
</organism>
<dbReference type="InterPro" id="IPR008902">
    <property type="entry name" value="Rhamnosid_concanavalin"/>
</dbReference>
<dbReference type="Pfam" id="PF17389">
    <property type="entry name" value="Bac_rhamnosid6H"/>
    <property type="match status" value="1"/>
</dbReference>
<dbReference type="InterPro" id="IPR008928">
    <property type="entry name" value="6-hairpin_glycosidase_sf"/>
</dbReference>
<evidence type="ECO:0000259" key="4">
    <source>
        <dbReference type="Pfam" id="PF17390"/>
    </source>
</evidence>
<dbReference type="InterPro" id="IPR013737">
    <property type="entry name" value="Bac_rhamnosid_N"/>
</dbReference>
<evidence type="ECO:0000313" key="6">
    <source>
        <dbReference type="EMBL" id="MBB3153400.1"/>
    </source>
</evidence>
<evidence type="ECO:0000259" key="5">
    <source>
        <dbReference type="Pfam" id="PF21557"/>
    </source>
</evidence>
<dbReference type="Pfam" id="PF08531">
    <property type="entry name" value="Bac_rhamnosid_N"/>
    <property type="match status" value="1"/>
</dbReference>
<gene>
    <name evidence="6" type="ORF">FHS16_003462</name>
</gene>
<evidence type="ECO:0000313" key="7">
    <source>
        <dbReference type="Proteomes" id="UP000518605"/>
    </source>
</evidence>
<dbReference type="RefSeq" id="WP_183564910.1">
    <property type="nucleotide sequence ID" value="NZ_CBCSLB010000007.1"/>
</dbReference>
<evidence type="ECO:0000259" key="3">
    <source>
        <dbReference type="Pfam" id="PF17389"/>
    </source>
</evidence>
<dbReference type="InterPro" id="IPR035396">
    <property type="entry name" value="Bac_rhamnosid6H"/>
</dbReference>
<keyword evidence="7" id="KW-1185">Reference proteome</keyword>